<dbReference type="PANTHER" id="PTHR46601:SF1">
    <property type="entry name" value="ADF-H DOMAIN-CONTAINING PROTEIN"/>
    <property type="match status" value="1"/>
</dbReference>
<protein>
    <submittedName>
        <fullName evidence="1">Uncharacterized protein</fullName>
    </submittedName>
</protein>
<name>A0A8S3SQM3_MYTED</name>
<evidence type="ECO:0000313" key="1">
    <source>
        <dbReference type="EMBL" id="CAG2223257.1"/>
    </source>
</evidence>
<dbReference type="PANTHER" id="PTHR46601">
    <property type="entry name" value="ULP_PROTEASE DOMAIN-CONTAINING PROTEIN"/>
    <property type="match status" value="1"/>
</dbReference>
<proteinExistence type="predicted"/>
<keyword evidence="2" id="KW-1185">Reference proteome</keyword>
<comment type="caution">
    <text evidence="1">The sequence shown here is derived from an EMBL/GenBank/DDBJ whole genome shotgun (WGS) entry which is preliminary data.</text>
</comment>
<sequence>MCQSVTKYKDAMAIVNDSLCSKGPEKEYNKLECIERKCEECGVKSLKEKIAHACKDHNTLTWERWENRKTTVKGTTITKKDLVSKKLQNFYQDEIQAAHWQYQQISVHPIVAYYKCPEKECKDTSLVTEIIVCISDDLTHDTSAVNKFFQTAFEHLQKSVKIKHAVQFTDGCSAQYKSKEPFMDLSYAETDYNFETERIFLDPAMGRDPAMV</sequence>
<evidence type="ECO:0000313" key="2">
    <source>
        <dbReference type="Proteomes" id="UP000683360"/>
    </source>
</evidence>
<dbReference type="OrthoDB" id="6152551at2759"/>
<reference evidence="1" key="1">
    <citation type="submission" date="2021-03" db="EMBL/GenBank/DDBJ databases">
        <authorList>
            <person name="Bekaert M."/>
        </authorList>
    </citation>
    <scope>NUCLEOTIDE SEQUENCE</scope>
</reference>
<dbReference type="EMBL" id="CAJPWZ010001778">
    <property type="protein sequence ID" value="CAG2223257.1"/>
    <property type="molecule type" value="Genomic_DNA"/>
</dbReference>
<dbReference type="AlphaFoldDB" id="A0A8S3SQM3"/>
<dbReference type="Proteomes" id="UP000683360">
    <property type="component" value="Unassembled WGS sequence"/>
</dbReference>
<gene>
    <name evidence="1" type="ORF">MEDL_36537</name>
</gene>
<accession>A0A8S3SQM3</accession>
<organism evidence="1 2">
    <name type="scientific">Mytilus edulis</name>
    <name type="common">Blue mussel</name>
    <dbReference type="NCBI Taxonomy" id="6550"/>
    <lineage>
        <taxon>Eukaryota</taxon>
        <taxon>Metazoa</taxon>
        <taxon>Spiralia</taxon>
        <taxon>Lophotrochozoa</taxon>
        <taxon>Mollusca</taxon>
        <taxon>Bivalvia</taxon>
        <taxon>Autobranchia</taxon>
        <taxon>Pteriomorphia</taxon>
        <taxon>Mytilida</taxon>
        <taxon>Mytiloidea</taxon>
        <taxon>Mytilidae</taxon>
        <taxon>Mytilinae</taxon>
        <taxon>Mytilus</taxon>
    </lineage>
</organism>